<dbReference type="Proteomes" id="UP000008370">
    <property type="component" value="Unassembled WGS sequence"/>
</dbReference>
<evidence type="ECO:0000256" key="1">
    <source>
        <dbReference type="SAM" id="MobiDB-lite"/>
    </source>
</evidence>
<feature type="region of interest" description="Disordered" evidence="1">
    <location>
        <begin position="23"/>
        <end position="55"/>
    </location>
</feature>
<dbReference type="EMBL" id="JH930470">
    <property type="protein sequence ID" value="EKM57629.1"/>
    <property type="molecule type" value="Genomic_DNA"/>
</dbReference>
<reference evidence="2 3" key="1">
    <citation type="journal article" date="2012" name="BMC Genomics">
        <title>Comparative genomics of the white-rot fungi, Phanerochaete carnosa and P. chrysosporium, to elucidate the genetic basis of the distinct wood types they colonize.</title>
        <authorList>
            <person name="Suzuki H."/>
            <person name="MacDonald J."/>
            <person name="Syed K."/>
            <person name="Salamov A."/>
            <person name="Hori C."/>
            <person name="Aerts A."/>
            <person name="Henrissat B."/>
            <person name="Wiebenga A."/>
            <person name="vanKuyk P.A."/>
            <person name="Barry K."/>
            <person name="Lindquist E."/>
            <person name="LaButti K."/>
            <person name="Lapidus A."/>
            <person name="Lucas S."/>
            <person name="Coutinho P."/>
            <person name="Gong Y."/>
            <person name="Samejima M."/>
            <person name="Mahadevan R."/>
            <person name="Abou-Zaid M."/>
            <person name="de Vries R.P."/>
            <person name="Igarashi K."/>
            <person name="Yadav J.S."/>
            <person name="Grigoriev I.V."/>
            <person name="Master E.R."/>
        </authorList>
    </citation>
    <scope>NUCLEOTIDE SEQUENCE [LARGE SCALE GENOMIC DNA]</scope>
    <source>
        <strain evidence="2 3">HHB-10118-sp</strain>
    </source>
</reference>
<organism evidence="2 3">
    <name type="scientific">Phanerochaete carnosa (strain HHB-10118-sp)</name>
    <name type="common">White-rot fungus</name>
    <name type="synonym">Peniophora carnosa</name>
    <dbReference type="NCBI Taxonomy" id="650164"/>
    <lineage>
        <taxon>Eukaryota</taxon>
        <taxon>Fungi</taxon>
        <taxon>Dikarya</taxon>
        <taxon>Basidiomycota</taxon>
        <taxon>Agaricomycotina</taxon>
        <taxon>Agaricomycetes</taxon>
        <taxon>Polyporales</taxon>
        <taxon>Phanerochaetaceae</taxon>
        <taxon>Phanerochaete</taxon>
    </lineage>
</organism>
<sequence length="149" mass="16606">MLTAGRAPRLLSRASGPRWLAVPQTHRQRHREVNATHVPPTLSQRLDPGQYKRNRISGDERATGDVYSYEKTAYLHLHAICPCRARGLRDACCYARCGSTMEAWFNITTETYIEASTELVANGTMLSLNTSSDQTCFGSGREDAQKGED</sequence>
<evidence type="ECO:0000313" key="3">
    <source>
        <dbReference type="Proteomes" id="UP000008370"/>
    </source>
</evidence>
<dbReference type="KEGG" id="pco:PHACADRAFT_251362"/>
<dbReference type="GeneID" id="18915200"/>
<evidence type="ECO:0000313" key="2">
    <source>
        <dbReference type="EMBL" id="EKM57629.1"/>
    </source>
</evidence>
<gene>
    <name evidence="2" type="ORF">PHACADRAFT_251362</name>
</gene>
<dbReference type="RefSeq" id="XP_007392976.1">
    <property type="nucleotide sequence ID" value="XM_007392914.1"/>
</dbReference>
<proteinExistence type="predicted"/>
<dbReference type="AlphaFoldDB" id="K5WEX0"/>
<name>K5WEX0_PHACS</name>
<keyword evidence="3" id="KW-1185">Reference proteome</keyword>
<accession>K5WEX0</accession>
<dbReference type="HOGENOM" id="CLU_1750354_0_0_1"/>
<protein>
    <submittedName>
        <fullName evidence="2">Uncharacterized protein</fullName>
    </submittedName>
</protein>
<dbReference type="InParanoid" id="K5WEX0"/>